<dbReference type="EMBL" id="JEMT01012882">
    <property type="protein sequence ID" value="EXX74451.1"/>
    <property type="molecule type" value="Genomic_DNA"/>
</dbReference>
<accession>A0A015LNZ7</accession>
<dbReference type="HOGENOM" id="CLU_132222_1_0_1"/>
<evidence type="ECO:0000313" key="3">
    <source>
        <dbReference type="Proteomes" id="UP000022910"/>
    </source>
</evidence>
<reference evidence="2 3" key="1">
    <citation type="submission" date="2014-02" db="EMBL/GenBank/DDBJ databases">
        <title>Single nucleus genome sequencing reveals high similarity among nuclei of an endomycorrhizal fungus.</title>
        <authorList>
            <person name="Lin K."/>
            <person name="Geurts R."/>
            <person name="Zhang Z."/>
            <person name="Limpens E."/>
            <person name="Saunders D.G."/>
            <person name="Mu D."/>
            <person name="Pang E."/>
            <person name="Cao H."/>
            <person name="Cha H."/>
            <person name="Lin T."/>
            <person name="Zhou Q."/>
            <person name="Shang Y."/>
            <person name="Li Y."/>
            <person name="Ivanov S."/>
            <person name="Sharma T."/>
            <person name="Velzen R.V."/>
            <person name="Ruijter N.D."/>
            <person name="Aanen D.K."/>
            <person name="Win J."/>
            <person name="Kamoun S."/>
            <person name="Bisseling T."/>
            <person name="Huang S."/>
        </authorList>
    </citation>
    <scope>NUCLEOTIDE SEQUENCE [LARGE SCALE GENOMIC DNA]</scope>
    <source>
        <strain evidence="3">DAOM197198w</strain>
    </source>
</reference>
<dbReference type="Proteomes" id="UP000022910">
    <property type="component" value="Unassembled WGS sequence"/>
</dbReference>
<evidence type="ECO:0000313" key="2">
    <source>
        <dbReference type="EMBL" id="EXX74451.1"/>
    </source>
</evidence>
<protein>
    <submittedName>
        <fullName evidence="2">Uncharacterized protein</fullName>
    </submittedName>
</protein>
<dbReference type="OrthoDB" id="2383906at2759"/>
<feature type="region of interest" description="Disordered" evidence="1">
    <location>
        <begin position="123"/>
        <end position="143"/>
    </location>
</feature>
<sequence>MSSKNYDQKTRGTPPYHVQKIRLDNNANRLKKRKLQKACPDCKETSDSVKLFSSKVNKIEEVIKNYYKTPLNKNKNNKTSIFNAKFTLNNIQCELEYDLSKFTLENLQKLVIFTTQNCNINDTNNKNPSSISSDENLDKSDDK</sequence>
<name>A0A015LNZ7_RHIIW</name>
<gene>
    <name evidence="2" type="ORF">RirG_050960</name>
</gene>
<feature type="compositionally biased region" description="Polar residues" evidence="1">
    <location>
        <begin position="123"/>
        <end position="134"/>
    </location>
</feature>
<comment type="caution">
    <text evidence="2">The sequence shown here is derived from an EMBL/GenBank/DDBJ whole genome shotgun (WGS) entry which is preliminary data.</text>
</comment>
<organism evidence="2 3">
    <name type="scientific">Rhizophagus irregularis (strain DAOM 197198w)</name>
    <name type="common">Glomus intraradices</name>
    <dbReference type="NCBI Taxonomy" id="1432141"/>
    <lineage>
        <taxon>Eukaryota</taxon>
        <taxon>Fungi</taxon>
        <taxon>Fungi incertae sedis</taxon>
        <taxon>Mucoromycota</taxon>
        <taxon>Glomeromycotina</taxon>
        <taxon>Glomeromycetes</taxon>
        <taxon>Glomerales</taxon>
        <taxon>Glomeraceae</taxon>
        <taxon>Rhizophagus</taxon>
    </lineage>
</organism>
<dbReference type="AlphaFoldDB" id="A0A015LNZ7"/>
<proteinExistence type="predicted"/>
<keyword evidence="3" id="KW-1185">Reference proteome</keyword>
<evidence type="ECO:0000256" key="1">
    <source>
        <dbReference type="SAM" id="MobiDB-lite"/>
    </source>
</evidence>
<dbReference type="SMR" id="A0A015LNZ7"/>